<accession>A0A8I5N9S4</accession>
<gene>
    <name evidence="1" type="primary">FDCSP</name>
</gene>
<reference evidence="1 2" key="1">
    <citation type="submission" date="2012-03" db="EMBL/GenBank/DDBJ databases">
        <title>Whole Genome Assembly of Papio anubis.</title>
        <authorList>
            <person name="Liu Y.L."/>
            <person name="Abraham K.A."/>
            <person name="Akbar H.A."/>
            <person name="Ali S.A."/>
            <person name="Anosike U.A."/>
            <person name="Aqrawi P.A."/>
            <person name="Arias F.A."/>
            <person name="Attaway T.A."/>
            <person name="Awwad R.A."/>
            <person name="Babu C.B."/>
            <person name="Bandaranaike D.B."/>
            <person name="Battles P.B."/>
            <person name="Bell A.B."/>
            <person name="Beltran B.B."/>
            <person name="Berhane-Mersha D.B."/>
            <person name="Bess C.B."/>
            <person name="Bickham C.B."/>
            <person name="Bolden T.B."/>
            <person name="Carter K.C."/>
            <person name="Chau D.C."/>
            <person name="Chavez A.C."/>
            <person name="Clerc-Blankenburg K.C."/>
            <person name="Coyle M.C."/>
            <person name="Dao M.D."/>
            <person name="Davila M.L.D."/>
            <person name="Davy-Carroll L.D."/>
            <person name="Denson S.D."/>
            <person name="Dinh H.D."/>
            <person name="Fernandez S.F."/>
            <person name="Fernando P.F."/>
            <person name="Forbes L.F."/>
            <person name="Francis C.F."/>
            <person name="Francisco L.F."/>
            <person name="Fu Q.F."/>
            <person name="Garcia-Iii R.G."/>
            <person name="Garrett T.G."/>
            <person name="Gross S.G."/>
            <person name="Gubbala S.G."/>
            <person name="Hirani K.H."/>
            <person name="Hogues M.H."/>
            <person name="Hollins B.H."/>
            <person name="Jackson L.J."/>
            <person name="Javaid M.J."/>
            <person name="Jhangiani S.J."/>
            <person name="Johnson A.J."/>
            <person name="Johnson B.J."/>
            <person name="Jones J.J."/>
            <person name="Joshi V.J."/>
            <person name="Kalu J.K."/>
            <person name="Khan N.K."/>
            <person name="Korchina V.K."/>
            <person name="Kovar C.K."/>
            <person name="Lago L.L."/>
            <person name="Lara F.L."/>
            <person name="Le T.-K.L."/>
            <person name="Lee S.L."/>
            <person name="Legall-Iii F.L."/>
            <person name="Lemon S.L."/>
            <person name="Liu J.L."/>
            <person name="Liu Y.-S.L."/>
            <person name="Liyanage D.L."/>
            <person name="Lopez J.L."/>
            <person name="Lorensuhewa L.L."/>
            <person name="Mata R.M."/>
            <person name="Mathew T.M."/>
            <person name="Mercado C.M."/>
            <person name="Mercado I.M."/>
            <person name="Morales K.M."/>
            <person name="Morgan M.M."/>
            <person name="Munidasa M.M."/>
            <person name="Ngo D.N."/>
            <person name="Nguyen L.N."/>
            <person name="Nguyen T.N."/>
            <person name="Nguyen N.N."/>
            <person name="Obregon M.O."/>
            <person name="Okwuonu G.O."/>
            <person name="Ongeri F.O."/>
            <person name="Onwere C.O."/>
            <person name="Osifeso I.O."/>
            <person name="Parra A.P."/>
            <person name="Patil S.P."/>
            <person name="Perez A.P."/>
            <person name="Perez Y.P."/>
            <person name="Pham C.P."/>
            <person name="Pu L.-L.P."/>
            <person name="Puazo M.P."/>
            <person name="Quiroz J.Q."/>
            <person name="Rouhana J.R."/>
            <person name="Ruiz M.R."/>
            <person name="Ruiz S.-J.R."/>
            <person name="Saada N.S."/>
            <person name="Santibanez J.S."/>
            <person name="Scheel M.S."/>
            <person name="Schneider B.S."/>
            <person name="Simmons D.S."/>
            <person name="Sisson I.S."/>
            <person name="Tang L.-Y.T."/>
            <person name="Thornton R.T."/>
            <person name="Tisius J.T."/>
            <person name="Toledanes G.T."/>
            <person name="Trejos Z.T."/>
            <person name="Usmani K.U."/>
            <person name="Varghese R.V."/>
            <person name="Vattathil S.V."/>
            <person name="Vee V.V."/>
            <person name="Walker D.W."/>
            <person name="Weissenberger G.W."/>
            <person name="White C.W."/>
            <person name="Williams A.W."/>
            <person name="Woodworth J.W."/>
            <person name="Wright R.W."/>
            <person name="Zhu Y.Z."/>
            <person name="Han Y.H."/>
            <person name="Newsham I.N."/>
            <person name="Nazareth L.N."/>
            <person name="Worley K.W."/>
            <person name="Muzny D.M."/>
            <person name="Rogers J.R."/>
            <person name="Gibbs R.G."/>
        </authorList>
    </citation>
    <scope>NUCLEOTIDE SEQUENCE [LARGE SCALE GENOMIC DNA]</scope>
</reference>
<proteinExistence type="predicted"/>
<dbReference type="Proteomes" id="UP000028761">
    <property type="component" value="Chromosome 3"/>
</dbReference>
<sequence length="106" mass="12243">MNKMKVLLIFYFIYSILQMKKVLLLITAILAVAVGFPVSQDQEREKRSVSDSDEFFSGFLAFPYPYPFRPFPPIPYPRFPRFGRNFPVPIPESVPTTPLPAKSKQE</sequence>
<dbReference type="AlphaFoldDB" id="A0A8I5N9S4"/>
<dbReference type="OMA" id="QRYPWFR"/>
<reference evidence="1" key="2">
    <citation type="submission" date="2025-08" db="UniProtKB">
        <authorList>
            <consortium name="Ensembl"/>
        </authorList>
    </citation>
    <scope>IDENTIFICATION</scope>
</reference>
<protein>
    <submittedName>
        <fullName evidence="1">Follicular dendritic cell secreted protein</fullName>
    </submittedName>
</protein>
<organism evidence="1 2">
    <name type="scientific">Papio anubis</name>
    <name type="common">Olive baboon</name>
    <dbReference type="NCBI Taxonomy" id="9555"/>
    <lineage>
        <taxon>Eukaryota</taxon>
        <taxon>Metazoa</taxon>
        <taxon>Chordata</taxon>
        <taxon>Craniata</taxon>
        <taxon>Vertebrata</taxon>
        <taxon>Euteleostomi</taxon>
        <taxon>Mammalia</taxon>
        <taxon>Eutheria</taxon>
        <taxon>Euarchontoglires</taxon>
        <taxon>Primates</taxon>
        <taxon>Haplorrhini</taxon>
        <taxon>Catarrhini</taxon>
        <taxon>Cercopithecidae</taxon>
        <taxon>Cercopithecinae</taxon>
        <taxon>Papio</taxon>
    </lineage>
</organism>
<keyword evidence="2" id="KW-1185">Reference proteome</keyword>
<dbReference type="InterPro" id="IPR029187">
    <property type="entry name" value="FDC-SP"/>
</dbReference>
<evidence type="ECO:0000313" key="2">
    <source>
        <dbReference type="Proteomes" id="UP000028761"/>
    </source>
</evidence>
<reference evidence="1" key="3">
    <citation type="submission" date="2025-09" db="UniProtKB">
        <authorList>
            <consortium name="Ensembl"/>
        </authorList>
    </citation>
    <scope>IDENTIFICATION</scope>
</reference>
<evidence type="ECO:0000313" key="1">
    <source>
        <dbReference type="Ensembl" id="ENSPANP00000057816.1"/>
    </source>
</evidence>
<name>A0A8I5N9S4_PAPAN</name>
<dbReference type="Ensembl" id="ENSPANT00000079304.1">
    <property type="protein sequence ID" value="ENSPANP00000057816.1"/>
    <property type="gene ID" value="ENSPANG00000047576.1"/>
</dbReference>
<dbReference type="Pfam" id="PF15215">
    <property type="entry name" value="FDC-SP"/>
    <property type="match status" value="1"/>
</dbReference>
<dbReference type="GeneTree" id="ENSGT00390000015551"/>